<reference evidence="2 3" key="1">
    <citation type="journal article" date="2016" name="Gene">
        <title>PacBio SMRT assembly of a complex multi-replicon genome reveals chlorocatechol degradative operon in a region of genome plasticity.</title>
        <authorList>
            <person name="Ricker N."/>
            <person name="Shen S.Y."/>
            <person name="Goordial J."/>
            <person name="Jin S."/>
            <person name="Fulthorpe R.R."/>
        </authorList>
    </citation>
    <scope>NUCLEOTIDE SEQUENCE [LARGE SCALE GENOMIC DNA]</scope>
    <source>
        <strain evidence="2 3">OLGA172</strain>
    </source>
</reference>
<dbReference type="STRING" id="1804984.AYM40_04120"/>
<protein>
    <submittedName>
        <fullName evidence="2">Uncharacterized protein</fullName>
    </submittedName>
</protein>
<dbReference type="EMBL" id="CP014578">
    <property type="protein sequence ID" value="ANB71647.1"/>
    <property type="molecule type" value="Genomic_DNA"/>
</dbReference>
<dbReference type="AlphaFoldDB" id="A0A161HNB4"/>
<gene>
    <name evidence="2" type="ORF">AYM40_04120</name>
</gene>
<evidence type="ECO:0000256" key="1">
    <source>
        <dbReference type="SAM" id="Phobius"/>
    </source>
</evidence>
<organism evidence="2 3">
    <name type="scientific">Paraburkholderia phytofirmans OLGA172</name>
    <dbReference type="NCBI Taxonomy" id="1417228"/>
    <lineage>
        <taxon>Bacteria</taxon>
        <taxon>Pseudomonadati</taxon>
        <taxon>Pseudomonadota</taxon>
        <taxon>Betaproteobacteria</taxon>
        <taxon>Burkholderiales</taxon>
        <taxon>Burkholderiaceae</taxon>
        <taxon>Paraburkholderia</taxon>
    </lineage>
</organism>
<name>A0A161HNB4_9BURK</name>
<keyword evidence="1" id="KW-0812">Transmembrane</keyword>
<feature type="transmembrane region" description="Helical" evidence="1">
    <location>
        <begin position="36"/>
        <end position="60"/>
    </location>
</feature>
<dbReference type="Proteomes" id="UP000076852">
    <property type="component" value="Chromosome 1"/>
</dbReference>
<keyword evidence="1" id="KW-1133">Transmembrane helix</keyword>
<keyword evidence="3" id="KW-1185">Reference proteome</keyword>
<proteinExistence type="predicted"/>
<accession>A0A161HNB4</accession>
<evidence type="ECO:0000313" key="2">
    <source>
        <dbReference type="EMBL" id="ANB71647.1"/>
    </source>
</evidence>
<evidence type="ECO:0000313" key="3">
    <source>
        <dbReference type="Proteomes" id="UP000076852"/>
    </source>
</evidence>
<dbReference type="KEGG" id="buz:AYM40_04120"/>
<sequence length="82" mass="9305">MDSQRFHGSPPNLISSSSTLIDKELKSKFHQAQDAFFVRVACISFFYPFVLIVCDNFLVFTCILRLIEKSHVCVTDTSIEAT</sequence>
<keyword evidence="1" id="KW-0472">Membrane</keyword>